<evidence type="ECO:0000256" key="1">
    <source>
        <dbReference type="SAM" id="MobiDB-lite"/>
    </source>
</evidence>
<dbReference type="EMBL" id="PDXF01000062">
    <property type="protein sequence ID" value="RYN92148.1"/>
    <property type="molecule type" value="Genomic_DNA"/>
</dbReference>
<sequence length="334" mass="37347">MLGNHGICTSENHDLLAWLALHESMLNGRLSRTSDTSIWREEMDQAMFRRGDYSVEGLIGETPERRLASLVGNLSFVREFELAVDFMGVASTIPLNATIENFADLSSWNDNALILSFQALQACKQLPDDRVVVITPTDDDPSKIDLYPTISTLFLLPWDNMWTCVLWDHKKPGNECTVAPNTSIPRSDKLQAAIKAYMAYMAYRARKKLDENGMEVDENTTEIDENAMDIDKNQPEVPEEFLNALKGSSRKAAGGPKAMCEACQIFKSSLKFDDEWKFAIWALEQIDERFPDKLDLTMSPLPSRKLEILGGRRLTDGNVPLPASDGSSSGSDTE</sequence>
<name>A0ABY0FZP7_9PLEO</name>
<evidence type="ECO:0000313" key="3">
    <source>
        <dbReference type="Proteomes" id="UP000293195"/>
    </source>
</evidence>
<reference evidence="3" key="1">
    <citation type="journal article" date="2019" name="bioRxiv">
        <title>Genomics, evolutionary history and diagnostics of the Alternaria alternata species group including apple and Asian pear pathotypes.</title>
        <authorList>
            <person name="Armitage A.D."/>
            <person name="Cockerton H.M."/>
            <person name="Sreenivasaprasad S."/>
            <person name="Woodhall J.W."/>
            <person name="Lane C.R."/>
            <person name="Harrison R.J."/>
            <person name="Clarkson J.P."/>
        </authorList>
    </citation>
    <scope>NUCLEOTIDE SEQUENCE [LARGE SCALE GENOMIC DNA]</scope>
    <source>
        <strain evidence="3">FERA 635</strain>
    </source>
</reference>
<protein>
    <recommendedName>
        <fullName evidence="4">HNH nuclease domain-containing protein</fullName>
    </recommendedName>
</protein>
<dbReference type="Proteomes" id="UP000293195">
    <property type="component" value="Unassembled WGS sequence"/>
</dbReference>
<evidence type="ECO:0000313" key="2">
    <source>
        <dbReference type="EMBL" id="RYN92148.1"/>
    </source>
</evidence>
<accession>A0ABY0FZP7</accession>
<proteinExistence type="predicted"/>
<keyword evidence="3" id="KW-1185">Reference proteome</keyword>
<gene>
    <name evidence="2" type="ORF">AA0119_g10253</name>
</gene>
<feature type="region of interest" description="Disordered" evidence="1">
    <location>
        <begin position="312"/>
        <end position="334"/>
    </location>
</feature>
<comment type="caution">
    <text evidence="2">The sequence shown here is derived from an EMBL/GenBank/DDBJ whole genome shotgun (WGS) entry which is preliminary data.</text>
</comment>
<evidence type="ECO:0008006" key="4">
    <source>
        <dbReference type="Google" id="ProtNLM"/>
    </source>
</evidence>
<feature type="compositionally biased region" description="Polar residues" evidence="1">
    <location>
        <begin position="325"/>
        <end position="334"/>
    </location>
</feature>
<organism evidence="2 3">
    <name type="scientific">Alternaria tenuissima</name>
    <dbReference type="NCBI Taxonomy" id="119927"/>
    <lineage>
        <taxon>Eukaryota</taxon>
        <taxon>Fungi</taxon>
        <taxon>Dikarya</taxon>
        <taxon>Ascomycota</taxon>
        <taxon>Pezizomycotina</taxon>
        <taxon>Dothideomycetes</taxon>
        <taxon>Pleosporomycetidae</taxon>
        <taxon>Pleosporales</taxon>
        <taxon>Pleosporineae</taxon>
        <taxon>Pleosporaceae</taxon>
        <taxon>Alternaria</taxon>
        <taxon>Alternaria sect. Alternaria</taxon>
        <taxon>Alternaria alternata complex</taxon>
    </lineage>
</organism>